<keyword evidence="2" id="KW-1185">Reference proteome</keyword>
<evidence type="ECO:0000313" key="2">
    <source>
        <dbReference type="Proteomes" id="UP001430804"/>
    </source>
</evidence>
<reference evidence="1" key="1">
    <citation type="submission" date="2021-07" db="EMBL/GenBank/DDBJ databases">
        <title>Pseudohoeflea marina sp. nov. a polyhydroxyalcanoate-producing bacterium.</title>
        <authorList>
            <person name="Zheng W."/>
            <person name="Yu S."/>
            <person name="Huang Y."/>
        </authorList>
    </citation>
    <scope>NUCLEOTIDE SEQUENCE</scope>
    <source>
        <strain evidence="1">DP4N28-3</strain>
    </source>
</reference>
<proteinExistence type="predicted"/>
<dbReference type="RefSeq" id="WP_219200825.1">
    <property type="nucleotide sequence ID" value="NZ_JAHWQX010000002.1"/>
</dbReference>
<evidence type="ECO:0000313" key="1">
    <source>
        <dbReference type="EMBL" id="MBW3096857.1"/>
    </source>
</evidence>
<gene>
    <name evidence="1" type="ORF">KY465_06155</name>
</gene>
<comment type="caution">
    <text evidence="1">The sequence shown here is derived from an EMBL/GenBank/DDBJ whole genome shotgun (WGS) entry which is preliminary data.</text>
</comment>
<accession>A0ABS6WLP2</accession>
<name>A0ABS6WLP2_9HYPH</name>
<protein>
    <submittedName>
        <fullName evidence="1">Uncharacterized protein</fullName>
    </submittedName>
</protein>
<organism evidence="1 2">
    <name type="scientific">Pseudohoeflea coraliihabitans</name>
    <dbReference type="NCBI Taxonomy" id="2860393"/>
    <lineage>
        <taxon>Bacteria</taxon>
        <taxon>Pseudomonadati</taxon>
        <taxon>Pseudomonadota</taxon>
        <taxon>Alphaproteobacteria</taxon>
        <taxon>Hyphomicrobiales</taxon>
        <taxon>Rhizobiaceae</taxon>
        <taxon>Pseudohoeflea</taxon>
    </lineage>
</organism>
<dbReference type="EMBL" id="JAHWQX010000002">
    <property type="protein sequence ID" value="MBW3096857.1"/>
    <property type="molecule type" value="Genomic_DNA"/>
</dbReference>
<dbReference type="Proteomes" id="UP001430804">
    <property type="component" value="Unassembled WGS sequence"/>
</dbReference>
<sequence length="125" mass="13694">MTEHEGKKALDRLSSYIAATDPGTFFEERVGAFAALAEVEAIAAYVAELEAEVARCHTRLEVDHHYVLGDGEELQRVEIPPSERKGEVDGIEARDATIHEQDRQIDKLRALIAGLGTAQPPEDNG</sequence>